<dbReference type="RefSeq" id="WP_203570855.1">
    <property type="nucleotide sequence ID" value="NZ_WOFE01000003.1"/>
</dbReference>
<keyword evidence="3" id="KW-1185">Reference proteome</keyword>
<proteinExistence type="predicted"/>
<evidence type="ECO:0000313" key="2">
    <source>
        <dbReference type="EMBL" id="MBM5571517.1"/>
    </source>
</evidence>
<gene>
    <name evidence="2" type="ORF">GM173_07975</name>
</gene>
<protein>
    <submittedName>
        <fullName evidence="2">HDOD domain-containing protein</fullName>
    </submittedName>
</protein>
<dbReference type="InterPro" id="IPR052340">
    <property type="entry name" value="RNase_Y/CdgJ"/>
</dbReference>
<dbReference type="SUPFAM" id="SSF109604">
    <property type="entry name" value="HD-domain/PDEase-like"/>
    <property type="match status" value="1"/>
</dbReference>
<accession>A0ABS2CBI2</accession>
<comment type="caution">
    <text evidence="2">The sequence shown here is derived from an EMBL/GenBank/DDBJ whole genome shotgun (WGS) entry which is preliminary data.</text>
</comment>
<organism evidence="2 3">
    <name type="scientific">Deefgea chitinilytica</name>
    <dbReference type="NCBI Taxonomy" id="570276"/>
    <lineage>
        <taxon>Bacteria</taxon>
        <taxon>Pseudomonadati</taxon>
        <taxon>Pseudomonadota</taxon>
        <taxon>Betaproteobacteria</taxon>
        <taxon>Neisseriales</taxon>
        <taxon>Chitinibacteraceae</taxon>
        <taxon>Deefgea</taxon>
    </lineage>
</organism>
<dbReference type="Proteomes" id="UP001195660">
    <property type="component" value="Unassembled WGS sequence"/>
</dbReference>
<dbReference type="PANTHER" id="PTHR33525">
    <property type="match status" value="1"/>
</dbReference>
<dbReference type="InterPro" id="IPR013976">
    <property type="entry name" value="HDOD"/>
</dbReference>
<dbReference type="EMBL" id="WOFE01000003">
    <property type="protein sequence ID" value="MBM5571517.1"/>
    <property type="molecule type" value="Genomic_DNA"/>
</dbReference>
<reference evidence="2 3" key="1">
    <citation type="submission" date="2019-11" db="EMBL/GenBank/DDBJ databases">
        <title>Novel Deefgea species.</title>
        <authorList>
            <person name="Han J.-H."/>
        </authorList>
    </citation>
    <scope>NUCLEOTIDE SEQUENCE [LARGE SCALE GENOMIC DNA]</scope>
    <source>
        <strain evidence="2 3">LMG 24817</strain>
    </source>
</reference>
<evidence type="ECO:0000259" key="1">
    <source>
        <dbReference type="PROSITE" id="PS51833"/>
    </source>
</evidence>
<sequence length="458" mass="50832">MPSLFHRLFQNAAPEIDSAAFERLNALSPRIHLEDGALAADFNPEDKTIICRETIVNRFERVVGHEFMLKKNITERVHIGHAMRRLYDQALVSQLISLPLLQLLGQRFALVHIAAEHIFDSKLAHLAGQHCVFVLRFADDAVSAALLEQIKQLRKKGVMFGVLAHECLNAGMEHLLDSIDMLVLDVHEEASFLTEIAEAVRGQPHLPLLACHIDSYEAFDAVWESTLYGERVCFFQGIFISGRDAWGVNPTPALRFQVLRLLALIDQEAPTQELADALKADPVLLYKLLRMSKTCAAEPIGSAEQALLCVGRERLHRWLTFMAHSQMPDAGRDLALLRIALQRGRLMQLLAAKLGLAQAEQVFLTGVLSLMGALLLQPLAEMLKAIAVPAEISAALLTRSGPHFPYLQLACAVESQDFHTLSQCCQALHCSALLVKQLQTEAAQWAETLLCQEAKADE</sequence>
<dbReference type="Pfam" id="PF08668">
    <property type="entry name" value="HDOD"/>
    <property type="match status" value="1"/>
</dbReference>
<feature type="domain" description="HDOD" evidence="1">
    <location>
        <begin position="251"/>
        <end position="434"/>
    </location>
</feature>
<dbReference type="Gene3D" id="1.10.3210.10">
    <property type="entry name" value="Hypothetical protein af1432"/>
    <property type="match status" value="1"/>
</dbReference>
<dbReference type="PANTHER" id="PTHR33525:SF4">
    <property type="entry name" value="CYCLIC DI-GMP PHOSPHODIESTERASE CDGJ"/>
    <property type="match status" value="1"/>
</dbReference>
<evidence type="ECO:0000313" key="3">
    <source>
        <dbReference type="Proteomes" id="UP001195660"/>
    </source>
</evidence>
<dbReference type="PROSITE" id="PS51833">
    <property type="entry name" value="HDOD"/>
    <property type="match status" value="1"/>
</dbReference>
<name>A0ABS2CBI2_9NEIS</name>